<evidence type="ECO:0000256" key="7">
    <source>
        <dbReference type="ARBA" id="ARBA00022723"/>
    </source>
</evidence>
<dbReference type="HAMAP" id="MF_00700">
    <property type="entry name" value="DNA_primase_sml_arc"/>
    <property type="match status" value="1"/>
</dbReference>
<protein>
    <recommendedName>
        <fullName evidence="11">DNA primase small subunit PriS</fullName>
        <ecNumber evidence="11">2.7.7.-</ecNumber>
    </recommendedName>
</protein>
<accession>A0A1H9C6P4</accession>
<evidence type="ECO:0000256" key="11">
    <source>
        <dbReference type="HAMAP-Rule" id="MF_00700"/>
    </source>
</evidence>
<evidence type="ECO:0000256" key="5">
    <source>
        <dbReference type="ARBA" id="ARBA00022695"/>
    </source>
</evidence>
<keyword evidence="15" id="KW-1185">Reference proteome</keyword>
<evidence type="ECO:0000256" key="3">
    <source>
        <dbReference type="ARBA" id="ARBA00022515"/>
    </source>
</evidence>
<dbReference type="Proteomes" id="UP000199114">
    <property type="component" value="Unassembled WGS sequence"/>
</dbReference>
<dbReference type="GO" id="GO:1990077">
    <property type="term" value="C:primosome complex"/>
    <property type="evidence" value="ECO:0007669"/>
    <property type="project" value="UniProtKB-KW"/>
</dbReference>
<dbReference type="Pfam" id="PF01896">
    <property type="entry name" value="DNA_primase_S"/>
    <property type="match status" value="1"/>
</dbReference>
<dbReference type="SUPFAM" id="SSF56747">
    <property type="entry name" value="Prim-pol domain"/>
    <property type="match status" value="1"/>
</dbReference>
<evidence type="ECO:0000256" key="10">
    <source>
        <dbReference type="ARBA" id="ARBA00023211"/>
    </source>
</evidence>
<dbReference type="GO" id="GO:0000428">
    <property type="term" value="C:DNA-directed RNA polymerase complex"/>
    <property type="evidence" value="ECO:0007669"/>
    <property type="project" value="UniProtKB-KW"/>
</dbReference>
<dbReference type="EMBL" id="FOFD01000001">
    <property type="protein sequence ID" value="SEP96503.1"/>
    <property type="molecule type" value="Genomic_DNA"/>
</dbReference>
<evidence type="ECO:0000256" key="13">
    <source>
        <dbReference type="RuleBase" id="RU004224"/>
    </source>
</evidence>
<evidence type="ECO:0000256" key="12">
    <source>
        <dbReference type="RuleBase" id="RU003514"/>
    </source>
</evidence>
<dbReference type="GO" id="GO:0003899">
    <property type="term" value="F:DNA-directed RNA polymerase activity"/>
    <property type="evidence" value="ECO:0007669"/>
    <property type="project" value="UniProtKB-UniRule"/>
</dbReference>
<sequence>MGLLHSAGLYTPTDDYPKRMEERTRAYLRGRFRDHYRRTEITPPPAANEREWGFIPWTEGPDTTMVRHRSLLELGDLSAFLVRKRPRHVYFSAGRFRDPGASSMTEKDWQSADLVFDLDADHLPGVTLGEDSYAEMLAKCKDALCRLLEFLEEDFAFDDLEIVFSGGRGYHVHVRDENVLHLEREHRREIVDYVRGIGLEFEELIETETVAGLGRKTPTERRTLQIEGGWGARTHAHLMAYIDDLLELDEDAALDRLQAFDGIGEGKAQATLNAARTNRAQLEAGNVTVHTAVAQLAERFATEAVERDNAPIDEPVTTDTNRLIRLPGSLHGGSGLKTVRLEREEIADFDPLVDAVPETFVGHEITVDVSDGGEVELGGETITVSEGEQSLPEHVAVFLMARGRAEKEKE</sequence>
<dbReference type="PANTHER" id="PTHR10536">
    <property type="entry name" value="DNA PRIMASE SMALL SUBUNIT"/>
    <property type="match status" value="1"/>
</dbReference>
<dbReference type="STRING" id="1186196.SAMN04489841_0960"/>
<evidence type="ECO:0000313" key="14">
    <source>
        <dbReference type="EMBL" id="SEP96503.1"/>
    </source>
</evidence>
<feature type="active site" evidence="11">
    <location>
        <position position="117"/>
    </location>
</feature>
<dbReference type="EC" id="2.7.7.-" evidence="11"/>
<dbReference type="InterPro" id="IPR023639">
    <property type="entry name" value="DNA_primase_ssu_PriS"/>
</dbReference>
<keyword evidence="5 11" id="KW-0548">Nucleotidyltransferase</keyword>
<dbReference type="Gene3D" id="3.90.920.10">
    <property type="entry name" value="DNA primase, PRIM domain"/>
    <property type="match status" value="1"/>
</dbReference>
<evidence type="ECO:0000256" key="2">
    <source>
        <dbReference type="ARBA" id="ARBA00022478"/>
    </source>
</evidence>
<keyword evidence="7 11" id="KW-0479">Metal-binding</keyword>
<dbReference type="InterPro" id="IPR002755">
    <property type="entry name" value="DNA_primase_S"/>
</dbReference>
<feature type="active site" evidence="11">
    <location>
        <position position="313"/>
    </location>
</feature>
<comment type="function">
    <text evidence="13">RNA polymerase that catalyzes the synthesis of short RNA molecules used as primers for DNA polymerase during DNA replication.</text>
</comment>
<evidence type="ECO:0000256" key="1">
    <source>
        <dbReference type="ARBA" id="ARBA00009762"/>
    </source>
</evidence>
<keyword evidence="8 11" id="KW-0460">Magnesium</keyword>
<keyword evidence="10 11" id="KW-0464">Manganese</keyword>
<comment type="subunit">
    <text evidence="11">Heterodimer of a small subunit (PriS) and a large subunit (PriL).</text>
</comment>
<reference evidence="15" key="1">
    <citation type="submission" date="2016-10" db="EMBL/GenBank/DDBJ databases">
        <authorList>
            <person name="Varghese N."/>
            <person name="Submissions S."/>
        </authorList>
    </citation>
    <scope>NUCLEOTIDE SEQUENCE [LARGE SCALE GENOMIC DNA]</scope>
    <source>
        <strain evidence="15">DSM 25055</strain>
    </source>
</reference>
<comment type="similarity">
    <text evidence="1 11 12">Belongs to the eukaryotic-type primase small subunit family.</text>
</comment>
<keyword evidence="2 11" id="KW-0240">DNA-directed RNA polymerase</keyword>
<evidence type="ECO:0000256" key="8">
    <source>
        <dbReference type="ARBA" id="ARBA00022842"/>
    </source>
</evidence>
<evidence type="ECO:0000256" key="6">
    <source>
        <dbReference type="ARBA" id="ARBA00022705"/>
    </source>
</evidence>
<name>A0A1H9C6P4_9EURY</name>
<keyword evidence="4 11" id="KW-0808">Transferase</keyword>
<evidence type="ECO:0000313" key="15">
    <source>
        <dbReference type="Proteomes" id="UP000199114"/>
    </source>
</evidence>
<dbReference type="InterPro" id="IPR014052">
    <property type="entry name" value="DNA_primase_ssu_euk/arc"/>
</dbReference>
<keyword evidence="3 11" id="KW-0639">Primosome</keyword>
<gene>
    <name evidence="11" type="primary">priS</name>
    <name evidence="14" type="ORF">SAMN04489841_0960</name>
</gene>
<dbReference type="AlphaFoldDB" id="A0A1H9C6P4"/>
<dbReference type="CDD" id="cd04860">
    <property type="entry name" value="AE_Prim_S"/>
    <property type="match status" value="1"/>
</dbReference>
<proteinExistence type="inferred from homology"/>
<evidence type="ECO:0000256" key="4">
    <source>
        <dbReference type="ARBA" id="ARBA00022679"/>
    </source>
</evidence>
<dbReference type="NCBIfam" id="TIGR00335">
    <property type="entry name" value="primase_sml"/>
    <property type="match status" value="1"/>
</dbReference>
<keyword evidence="9 11" id="KW-0804">Transcription</keyword>
<keyword evidence="6 11" id="KW-0235">DNA replication</keyword>
<comment type="cofactor">
    <cofactor evidence="11">
        <name>Mg(2+)</name>
        <dbReference type="ChEBI" id="CHEBI:18420"/>
    </cofactor>
    <cofactor evidence="11">
        <name>Mn(2+)</name>
        <dbReference type="ChEBI" id="CHEBI:29035"/>
    </cofactor>
</comment>
<dbReference type="GO" id="GO:0046872">
    <property type="term" value="F:metal ion binding"/>
    <property type="evidence" value="ECO:0007669"/>
    <property type="project" value="UniProtKB-KW"/>
</dbReference>
<feature type="active site" evidence="11">
    <location>
        <position position="119"/>
    </location>
</feature>
<comment type="function">
    <text evidence="11">Catalytic subunit of DNA primase, an RNA polymerase that catalyzes the synthesis of short RNA molecules used as primers for DNA polymerase during DNA replication. The small subunit contains the primase catalytic core and has DNA synthesis activity on its own. Binding to the large subunit stabilizes and modulates the activity, increasing the rate of DNA synthesis while decreasing the length of the DNA fragments, and conferring RNA synthesis capability. The DNA polymerase activity may enable DNA primase to also catalyze primer extension after primer synthesis. May also play a role in DNA repair.</text>
</comment>
<evidence type="ECO:0000256" key="9">
    <source>
        <dbReference type="ARBA" id="ARBA00023163"/>
    </source>
</evidence>
<dbReference type="GO" id="GO:0006269">
    <property type="term" value="P:DNA replication, synthesis of primer"/>
    <property type="evidence" value="ECO:0007669"/>
    <property type="project" value="UniProtKB-UniRule"/>
</dbReference>
<dbReference type="NCBIfam" id="NF001639">
    <property type="entry name" value="PRK00419.1-1"/>
    <property type="match status" value="1"/>
</dbReference>
<organism evidence="14 15">
    <name type="scientific">Natrinema salaciae</name>
    <dbReference type="NCBI Taxonomy" id="1186196"/>
    <lineage>
        <taxon>Archaea</taxon>
        <taxon>Methanobacteriati</taxon>
        <taxon>Methanobacteriota</taxon>
        <taxon>Stenosarchaea group</taxon>
        <taxon>Halobacteria</taxon>
        <taxon>Halobacteriales</taxon>
        <taxon>Natrialbaceae</taxon>
        <taxon>Natrinema</taxon>
    </lineage>
</organism>